<feature type="transmembrane region" description="Helical" evidence="1">
    <location>
        <begin position="373"/>
        <end position="390"/>
    </location>
</feature>
<feature type="transmembrane region" description="Helical" evidence="1">
    <location>
        <begin position="234"/>
        <end position="255"/>
    </location>
</feature>
<keyword evidence="3" id="KW-1185">Reference proteome</keyword>
<organism evidence="2 3">
    <name type="scientific">Pseudomonas synxantha</name>
    <dbReference type="NCBI Taxonomy" id="47883"/>
    <lineage>
        <taxon>Bacteria</taxon>
        <taxon>Pseudomonadati</taxon>
        <taxon>Pseudomonadota</taxon>
        <taxon>Gammaproteobacteria</taxon>
        <taxon>Pseudomonadales</taxon>
        <taxon>Pseudomonadaceae</taxon>
        <taxon>Pseudomonas</taxon>
    </lineage>
</organism>
<feature type="transmembrane region" description="Helical" evidence="1">
    <location>
        <begin position="350"/>
        <end position="367"/>
    </location>
</feature>
<evidence type="ECO:0000313" key="3">
    <source>
        <dbReference type="Proteomes" id="UP000648914"/>
    </source>
</evidence>
<feature type="transmembrane region" description="Helical" evidence="1">
    <location>
        <begin position="78"/>
        <end position="99"/>
    </location>
</feature>
<feature type="transmembrane region" description="Helical" evidence="1">
    <location>
        <begin position="137"/>
        <end position="164"/>
    </location>
</feature>
<dbReference type="GO" id="GO:0016874">
    <property type="term" value="F:ligase activity"/>
    <property type="evidence" value="ECO:0007669"/>
    <property type="project" value="UniProtKB-KW"/>
</dbReference>
<keyword evidence="1" id="KW-0472">Membrane</keyword>
<sequence>MNNLKKNPRFLMSITGGAAFQAVFWLFPVFMIYQALAQFQIIPPALGSYFSVAAVVTLPLSVWVVVRRFGFFKCLNLFCVKLLFLLITMMLLLSMNGYLSGVNPEINDYHFRSGIRFCSLFFVMFSFGLLKDKSKYLLYLFLIGYSVFVCLFSTAGTFVLPALVLDGYVFELDYQQLALVYLVILIMLLPERNTNQRLVLYLVTVPAMLFIGARSEFFALFIIIFVVELSRHGARFIIICYLLLVSLIVVGAFFINNIDLSEYRMFSIFSSEGDLSLNSRKSLQMHALRTIAEHPLTGDYSSHEPGAYAHSALAAWVDYGILGFILLLVLVLGPFFSLMLKYHRQYRSPFWIQAFSSVAVTVFLLIFAKSYTYSMVPVAIALYCVFRLNLKKHN</sequence>
<keyword evidence="2" id="KW-0436">Ligase</keyword>
<dbReference type="EMBL" id="JAEILG010000089">
    <property type="protein sequence ID" value="MBI6567801.1"/>
    <property type="molecule type" value="Genomic_DNA"/>
</dbReference>
<evidence type="ECO:0000256" key="1">
    <source>
        <dbReference type="SAM" id="Phobius"/>
    </source>
</evidence>
<evidence type="ECO:0000313" key="2">
    <source>
        <dbReference type="EMBL" id="MBI6567801.1"/>
    </source>
</evidence>
<protein>
    <submittedName>
        <fullName evidence="2">O-antigen ligase family protein</fullName>
    </submittedName>
</protein>
<dbReference type="RefSeq" id="WP_198731181.1">
    <property type="nucleotide sequence ID" value="NZ_JAEILG010000089.1"/>
</dbReference>
<feature type="transmembrane region" description="Helical" evidence="1">
    <location>
        <begin position="48"/>
        <end position="66"/>
    </location>
</feature>
<feature type="transmembrane region" description="Helical" evidence="1">
    <location>
        <begin position="198"/>
        <end position="227"/>
    </location>
</feature>
<gene>
    <name evidence="2" type="ORF">YA0852_27365</name>
</gene>
<reference evidence="2 3" key="1">
    <citation type="submission" date="2020-12" db="EMBL/GenBank/DDBJ databases">
        <title>Comparative genomic insights into the epidemiology and virulence of plant pathogenic Pseudomonads from Turkey.</title>
        <authorList>
            <person name="Dillon M."/>
            <person name="Ruiz-Bedoya T."/>
            <person name="Bendalovic-Torma C."/>
            <person name="Guttman K.M."/>
            <person name="Kwak H."/>
            <person name="Middleton M.A."/>
            <person name="Wang P.W."/>
            <person name="Horuz S."/>
            <person name="Aysan Y."/>
            <person name="Guttman D.S."/>
        </authorList>
    </citation>
    <scope>NUCLEOTIDE SEQUENCE [LARGE SCALE GENOMIC DNA]</scope>
    <source>
        <strain evidence="2 3">S5_IA_2b</strain>
    </source>
</reference>
<proteinExistence type="predicted"/>
<feature type="transmembrane region" description="Helical" evidence="1">
    <location>
        <begin position="111"/>
        <end position="130"/>
    </location>
</feature>
<keyword evidence="1" id="KW-1133">Transmembrane helix</keyword>
<feature type="transmembrane region" description="Helical" evidence="1">
    <location>
        <begin position="319"/>
        <end position="338"/>
    </location>
</feature>
<name>A0ABS0UQB7_9PSED</name>
<keyword evidence="1" id="KW-0812">Transmembrane</keyword>
<accession>A0ABS0UQB7</accession>
<comment type="caution">
    <text evidence="2">The sequence shown here is derived from an EMBL/GenBank/DDBJ whole genome shotgun (WGS) entry which is preliminary data.</text>
</comment>
<feature type="transmembrane region" description="Helical" evidence="1">
    <location>
        <begin position="12"/>
        <end position="36"/>
    </location>
</feature>
<dbReference type="Proteomes" id="UP000648914">
    <property type="component" value="Unassembled WGS sequence"/>
</dbReference>